<protein>
    <submittedName>
        <fullName evidence="2">Uncharacterized protein</fullName>
    </submittedName>
</protein>
<reference evidence="2 3" key="1">
    <citation type="submission" date="2019-11" db="EMBL/GenBank/DDBJ databases">
        <title>Whole genome sequence of Oryza granulata.</title>
        <authorList>
            <person name="Li W."/>
        </authorList>
    </citation>
    <scope>NUCLEOTIDE SEQUENCE [LARGE SCALE GENOMIC DNA]</scope>
    <source>
        <strain evidence="3">cv. Menghai</strain>
        <tissue evidence="2">Leaf</tissue>
    </source>
</reference>
<gene>
    <name evidence="2" type="ORF">E2562_013294</name>
</gene>
<organism evidence="2 3">
    <name type="scientific">Oryza meyeriana var. granulata</name>
    <dbReference type="NCBI Taxonomy" id="110450"/>
    <lineage>
        <taxon>Eukaryota</taxon>
        <taxon>Viridiplantae</taxon>
        <taxon>Streptophyta</taxon>
        <taxon>Embryophyta</taxon>
        <taxon>Tracheophyta</taxon>
        <taxon>Spermatophyta</taxon>
        <taxon>Magnoliopsida</taxon>
        <taxon>Liliopsida</taxon>
        <taxon>Poales</taxon>
        <taxon>Poaceae</taxon>
        <taxon>BOP clade</taxon>
        <taxon>Oryzoideae</taxon>
        <taxon>Oryzeae</taxon>
        <taxon>Oryzinae</taxon>
        <taxon>Oryza</taxon>
        <taxon>Oryza meyeriana</taxon>
    </lineage>
</organism>
<proteinExistence type="predicted"/>
<dbReference type="Proteomes" id="UP000479710">
    <property type="component" value="Unassembled WGS sequence"/>
</dbReference>
<comment type="caution">
    <text evidence="2">The sequence shown here is derived from an EMBL/GenBank/DDBJ whole genome shotgun (WGS) entry which is preliminary data.</text>
</comment>
<accession>A0A6G1D2J2</accession>
<dbReference type="AlphaFoldDB" id="A0A6G1D2J2"/>
<evidence type="ECO:0000256" key="1">
    <source>
        <dbReference type="SAM" id="MobiDB-lite"/>
    </source>
</evidence>
<dbReference type="EMBL" id="SPHZ02000007">
    <property type="protein sequence ID" value="KAF0906908.1"/>
    <property type="molecule type" value="Genomic_DNA"/>
</dbReference>
<feature type="region of interest" description="Disordered" evidence="1">
    <location>
        <begin position="1"/>
        <end position="22"/>
    </location>
</feature>
<evidence type="ECO:0000313" key="2">
    <source>
        <dbReference type="EMBL" id="KAF0906908.1"/>
    </source>
</evidence>
<dbReference type="OrthoDB" id="1868781at2759"/>
<keyword evidence="3" id="KW-1185">Reference proteome</keyword>
<name>A0A6G1D2J2_9ORYZ</name>
<evidence type="ECO:0000313" key="3">
    <source>
        <dbReference type="Proteomes" id="UP000479710"/>
    </source>
</evidence>
<sequence>MLFGSELRGGGGKKTARRNAPDLREVLTVVGSPGTEPRPGYGWVRLPGGGGKGCSVEGGEASACVARWGGLVERRKTTT</sequence>